<dbReference type="FunFam" id="1.10.150.80:FF:000005">
    <property type="entry name" value="Werner syndrome ATP-dependent helicase homolog"/>
    <property type="match status" value="1"/>
</dbReference>
<keyword evidence="8" id="KW-0805">Transcription regulation</keyword>
<comment type="similarity">
    <text evidence="3">Belongs to the helicase family. RecQ subfamily.</text>
</comment>
<dbReference type="Pfam" id="PF16124">
    <property type="entry name" value="RecQ_Zn_bind"/>
    <property type="match status" value="1"/>
</dbReference>
<dbReference type="InterPro" id="IPR044876">
    <property type="entry name" value="HRDC_dom_sf"/>
</dbReference>
<dbReference type="SUPFAM" id="SSF53098">
    <property type="entry name" value="Ribonuclease H-like"/>
    <property type="match status" value="1"/>
</dbReference>
<sequence length="1600" mass="178772">MDVVAAGLRGKYPQWMLTESQEEALGHKKKPGAQKSVLEDGLPFLEFHGSVVYSYEASDCSLLSEDIRQSLSDGAAVGFDIEWPPAYTKGRMAKTAVIQMCVAEDKCYLFHVSSMAGFPKGLKRLLEDETIKKVGVGIEGDQWKLMSDFEIKLKSFVELADVANEKLKCKETWSLNGLVKHLFGRQLLKDQSVRCSNWGQFPLNEEQKLYAATDAYAGYIVYEKLKNMSMSDHKLLGVSKDATSEGVKERLASLAEEITDLASHILDSSGQLENFQRAAEILTTISENISALKTTLFGSSFPSGLERSCAANRTHFVAKSANVQAQKAECAEQPEGDLNICSDATLAGLWEEEMSGEEAQRGNTALENRAPAARFIDEEDRDDFMSLDITEQELQVLEHQAAKELVSEAAPEEACSTDNEQNVSSVIESDEELEMEMLKSLKDVDDCEGVLPEGESSKARKTPDTEVDVAPDGDEDEGIEEEEEECLDPLLPEPGESHIMCLKTYFGHSSFKPVQWKVINSLLEDRRDNLVVMATGYGKSLCYQFPPVYTGHTGVVICPLISLMEDQVLQLTMTGIPACFLGSAQTKQVKDSVRGGQYRVIYMTPEFCSGNLKLLQDLNQTVGITLIAVDEAHCISEWGHDFRSSFRNLGMLKKALPSVPIIALTATASPSIREDIVKCLHLRNPQVTCTSFDRPNLYLEVGQQTGDICRDLKQFLIRKGSSSMYEFEGPTIIYCPTRKATEQVVCALNKLNVACGTYHAGMGSKQRRDTHHQFMRDEIQCVVATVAFGMGINKADIRLVIHYGAPKEMESYYQEMGRAGRDGLPAACHVLWAATDLVSNRRLLGEIRNEAFRLYKLKMLAKMEKYLVSNNCRRKIILSHFEDRQLRKVSSGIMGTEECCDNCRSSGSCLAVPSDFEGGLQDFGKQAHQLLSAVSALDEKFGTRMPILLLRGSCSQRLPDRYRRHPLFGCGKEWPENWWKLLCQQLIMEGFLKEVSAQTNKFATICVLTPKGRNWLSKEVSASNPSLLLQSSEDLNLQRPSARYLCMRCSPVIEKIKLLQEALTWLRGRSPLKSPLKPQGPGVPSREKELETALYGKLLTARQKVANEKEIPPAVLATNKILVEMARIRPTSIENLKKIDGVSEAKSTMLMPLLADIKDFCQANGLQTDAFPTSESKVQKEASPWKCARALSPSEEVTYILFQEKNYSLRAISESRSLPLAVVGTHLCQALAAGRTVSLERAGLTPAVQRVIRDVIRNPPVLSDTTKIQEIRKLTPANIELYLIKMVIALLEKENRNKSQDGLGFKRRIMDPSLLRERELFKKRALSTPAVEKRPALSSDSAASKKKKAKVEQGGSSSSKQNTDHSNGSFNLKALSGGSGYKFGVLAKIVNYMKTRHQRGDTHPLTLEEILDETQHLDIGLKQKQWLMSEALVNNPKIEVVDGKYAFKPKYNLKDKKALLRLLDKHDQRGLGGILLEDIEEGLPNAQKAIKALGDQIIFVNRPDKKKILFYNDKSCHFAVDEEFQKLWRSIPVDSMDEEKIEEYLKRQGISSMQETGPKRIAPIQRRKKPASQKKRRFKTHNDHLVGVLKDYSDVVPGKQ</sequence>
<dbReference type="PANTHER" id="PTHR13710:SF120">
    <property type="entry name" value="BIFUNCTIONAL 3'-5' EXONUCLEASE_ATP-DEPENDENT HELICASE WRN"/>
    <property type="match status" value="1"/>
</dbReference>
<feature type="region of interest" description="Disordered" evidence="16">
    <location>
        <begin position="1331"/>
        <end position="1371"/>
    </location>
</feature>
<dbReference type="NCBIfam" id="TIGR00614">
    <property type="entry name" value="recQ_fam"/>
    <property type="match status" value="1"/>
</dbReference>
<protein>
    <recommendedName>
        <fullName evidence="15">DNA 3'-5' helicase</fullName>
        <ecNumber evidence="15">5.6.2.4</ecNumber>
    </recommendedName>
</protein>
<evidence type="ECO:0000256" key="7">
    <source>
        <dbReference type="ARBA" id="ARBA00022840"/>
    </source>
</evidence>
<feature type="compositionally biased region" description="Acidic residues" evidence="16">
    <location>
        <begin position="465"/>
        <end position="480"/>
    </location>
</feature>
<dbReference type="InterPro" id="IPR011545">
    <property type="entry name" value="DEAD/DEAH_box_helicase_dom"/>
</dbReference>
<keyword evidence="10" id="KW-0804">Transcription</keyword>
<dbReference type="GO" id="GO:0009378">
    <property type="term" value="F:four-way junction helicase activity"/>
    <property type="evidence" value="ECO:0007669"/>
    <property type="project" value="TreeGrafter"/>
</dbReference>
<feature type="domain" description="Helicase ATP-binding" evidence="18">
    <location>
        <begin position="520"/>
        <end position="686"/>
    </location>
</feature>
<dbReference type="Pfam" id="PF00270">
    <property type="entry name" value="DEAD"/>
    <property type="match status" value="1"/>
</dbReference>
<dbReference type="OrthoDB" id="10261556at2759"/>
<dbReference type="CDD" id="cd07977">
    <property type="entry name" value="TFIIE_beta_winged_helix"/>
    <property type="match status" value="1"/>
</dbReference>
<feature type="compositionally biased region" description="Polar residues" evidence="16">
    <location>
        <begin position="1354"/>
        <end position="1370"/>
    </location>
</feature>
<dbReference type="InterPro" id="IPR027417">
    <property type="entry name" value="P-loop_NTPase"/>
</dbReference>
<dbReference type="CDD" id="cd18017">
    <property type="entry name" value="DEXHc_RecQ3"/>
    <property type="match status" value="1"/>
</dbReference>
<evidence type="ECO:0000256" key="10">
    <source>
        <dbReference type="ARBA" id="ARBA00023163"/>
    </source>
</evidence>
<dbReference type="InterPro" id="IPR036388">
    <property type="entry name" value="WH-like_DNA-bd_sf"/>
</dbReference>
<dbReference type="PROSITE" id="PS51194">
    <property type="entry name" value="HELICASE_CTER"/>
    <property type="match status" value="1"/>
</dbReference>
<evidence type="ECO:0000256" key="3">
    <source>
        <dbReference type="ARBA" id="ARBA00005446"/>
    </source>
</evidence>
<evidence type="ECO:0000259" key="20">
    <source>
        <dbReference type="PROSITE" id="PS51351"/>
    </source>
</evidence>
<dbReference type="SMART" id="SM00487">
    <property type="entry name" value="DEXDc"/>
    <property type="match status" value="1"/>
</dbReference>
<dbReference type="InterPro" id="IPR002562">
    <property type="entry name" value="3'-5'_exonuclease_dom"/>
</dbReference>
<dbReference type="GO" id="GO:0005737">
    <property type="term" value="C:cytoplasm"/>
    <property type="evidence" value="ECO:0007669"/>
    <property type="project" value="TreeGrafter"/>
</dbReference>
<dbReference type="InterPro" id="IPR001650">
    <property type="entry name" value="Helicase_C-like"/>
</dbReference>
<dbReference type="CDD" id="cd06141">
    <property type="entry name" value="WRN_exo"/>
    <property type="match status" value="1"/>
</dbReference>
<gene>
    <name evidence="21" type="ORF">DV515_00012535</name>
</gene>
<feature type="domain" description="HRDC" evidence="17">
    <location>
        <begin position="1088"/>
        <end position="1167"/>
    </location>
</feature>
<dbReference type="InterPro" id="IPR002121">
    <property type="entry name" value="HRDC_dom"/>
</dbReference>
<comment type="caution">
    <text evidence="21">The sequence shown here is derived from an EMBL/GenBank/DDBJ whole genome shotgun (WGS) entry which is preliminary data.</text>
</comment>
<evidence type="ECO:0000256" key="9">
    <source>
        <dbReference type="ARBA" id="ARBA00023125"/>
    </source>
</evidence>
<dbReference type="InterPro" id="IPR004589">
    <property type="entry name" value="DNA_helicase_ATP-dep_RecQ"/>
</dbReference>
<evidence type="ECO:0000256" key="8">
    <source>
        <dbReference type="ARBA" id="ARBA00023015"/>
    </source>
</evidence>
<dbReference type="SUPFAM" id="SSF52540">
    <property type="entry name" value="P-loop containing nucleoside triphosphate hydrolases"/>
    <property type="match status" value="1"/>
</dbReference>
<comment type="catalytic activity">
    <reaction evidence="14">
        <text>Couples ATP hydrolysis with the unwinding of duplex DNA by translocating in the 3'-5' direction.</text>
        <dbReference type="EC" id="5.6.2.4"/>
    </reaction>
</comment>
<comment type="cofactor">
    <cofactor evidence="1">
        <name>Zn(2+)</name>
        <dbReference type="ChEBI" id="CHEBI:29105"/>
    </cofactor>
</comment>
<dbReference type="Gene3D" id="1.10.150.80">
    <property type="entry name" value="HRDC domain"/>
    <property type="match status" value="1"/>
</dbReference>
<evidence type="ECO:0000256" key="14">
    <source>
        <dbReference type="ARBA" id="ARBA00034617"/>
    </source>
</evidence>
<dbReference type="Pfam" id="PF00271">
    <property type="entry name" value="Helicase_C"/>
    <property type="match status" value="1"/>
</dbReference>
<keyword evidence="12" id="KW-0539">Nucleus</keyword>
<dbReference type="InterPro" id="IPR040501">
    <property type="entry name" value="TFA2_Winged_2"/>
</dbReference>
<evidence type="ECO:0000256" key="12">
    <source>
        <dbReference type="ARBA" id="ARBA00023242"/>
    </source>
</evidence>
<dbReference type="CDD" id="cd18794">
    <property type="entry name" value="SF2_C_RecQ"/>
    <property type="match status" value="1"/>
</dbReference>
<dbReference type="GO" id="GO:0043138">
    <property type="term" value="F:3'-5' DNA helicase activity"/>
    <property type="evidence" value="ECO:0007669"/>
    <property type="project" value="UniProtKB-EC"/>
</dbReference>
<keyword evidence="11" id="KW-0413">Isomerase</keyword>
<dbReference type="Proteomes" id="UP000276834">
    <property type="component" value="Unassembled WGS sequence"/>
</dbReference>
<dbReference type="Pfam" id="PF00570">
    <property type="entry name" value="HRDC"/>
    <property type="match status" value="1"/>
</dbReference>
<dbReference type="SUPFAM" id="SSF47819">
    <property type="entry name" value="HRDC-like"/>
    <property type="match status" value="1"/>
</dbReference>
<organism evidence="21 22">
    <name type="scientific">Chloebia gouldiae</name>
    <name type="common">Gouldian finch</name>
    <name type="synonym">Erythrura gouldiae</name>
    <dbReference type="NCBI Taxonomy" id="44316"/>
    <lineage>
        <taxon>Eukaryota</taxon>
        <taxon>Metazoa</taxon>
        <taxon>Chordata</taxon>
        <taxon>Craniata</taxon>
        <taxon>Vertebrata</taxon>
        <taxon>Euteleostomi</taxon>
        <taxon>Archelosauria</taxon>
        <taxon>Archosauria</taxon>
        <taxon>Dinosauria</taxon>
        <taxon>Saurischia</taxon>
        <taxon>Theropoda</taxon>
        <taxon>Coelurosauria</taxon>
        <taxon>Aves</taxon>
        <taxon>Neognathae</taxon>
        <taxon>Neoaves</taxon>
        <taxon>Telluraves</taxon>
        <taxon>Australaves</taxon>
        <taxon>Passeriformes</taxon>
        <taxon>Passeroidea</taxon>
        <taxon>Passeridae</taxon>
        <taxon>Chloebia</taxon>
    </lineage>
</organism>
<feature type="compositionally biased region" description="Basic and acidic residues" evidence="16">
    <location>
        <begin position="455"/>
        <end position="464"/>
    </location>
</feature>
<evidence type="ECO:0000313" key="22">
    <source>
        <dbReference type="Proteomes" id="UP000276834"/>
    </source>
</evidence>
<evidence type="ECO:0000259" key="18">
    <source>
        <dbReference type="PROSITE" id="PS51192"/>
    </source>
</evidence>
<comment type="function">
    <text evidence="13">Recruits TFIIH to the initiation complex and stimulates the RNA polymerase II C-terminal domain kinase and DNA-dependent ATPase activities of TFIIH. Both TFIIH and TFIIE are required for promoter clearance by RNA polymerase.</text>
</comment>
<keyword evidence="6" id="KW-0347">Helicase</keyword>
<dbReference type="InterPro" id="IPR036397">
    <property type="entry name" value="RNaseH_sf"/>
</dbReference>
<evidence type="ECO:0000256" key="15">
    <source>
        <dbReference type="ARBA" id="ARBA00034808"/>
    </source>
</evidence>
<dbReference type="PROSITE" id="PS51192">
    <property type="entry name" value="HELICASE_ATP_BIND_1"/>
    <property type="match status" value="1"/>
</dbReference>
<feature type="domain" description="Helicase C-terminal" evidence="19">
    <location>
        <begin position="711"/>
        <end position="868"/>
    </location>
</feature>
<dbReference type="FunFam" id="3.40.50.300:FF:000941">
    <property type="entry name" value="Werner syndrome RecQ like helicase"/>
    <property type="match status" value="1"/>
</dbReference>
<dbReference type="Pfam" id="PF14493">
    <property type="entry name" value="HTH_40"/>
    <property type="match status" value="1"/>
</dbReference>
<evidence type="ECO:0000256" key="6">
    <source>
        <dbReference type="ARBA" id="ARBA00022806"/>
    </source>
</evidence>
<dbReference type="GO" id="GO:0008408">
    <property type="term" value="F:3'-5' exonuclease activity"/>
    <property type="evidence" value="ECO:0007669"/>
    <property type="project" value="InterPro"/>
</dbReference>
<evidence type="ECO:0000256" key="1">
    <source>
        <dbReference type="ARBA" id="ARBA00001947"/>
    </source>
</evidence>
<dbReference type="FunFam" id="3.40.50.300:FF:001023">
    <property type="entry name" value="Werner syndrome RecQ like helicase"/>
    <property type="match status" value="1"/>
</dbReference>
<accession>A0A3L8S4P8</accession>
<feature type="region of interest" description="Disordered" evidence="16">
    <location>
        <begin position="1552"/>
        <end position="1584"/>
    </location>
</feature>
<evidence type="ECO:0000256" key="4">
    <source>
        <dbReference type="ARBA" id="ARBA00022741"/>
    </source>
</evidence>
<dbReference type="InterPro" id="IPR012337">
    <property type="entry name" value="RNaseH-like_sf"/>
</dbReference>
<comment type="subcellular location">
    <subcellularLocation>
        <location evidence="2">Nucleus</location>
    </subcellularLocation>
</comment>
<evidence type="ECO:0000256" key="13">
    <source>
        <dbReference type="ARBA" id="ARBA00025581"/>
    </source>
</evidence>
<evidence type="ECO:0000256" key="2">
    <source>
        <dbReference type="ARBA" id="ARBA00004123"/>
    </source>
</evidence>
<dbReference type="Gene3D" id="3.40.50.300">
    <property type="entry name" value="P-loop containing nucleotide triphosphate hydrolases"/>
    <property type="match status" value="2"/>
</dbReference>
<dbReference type="SMART" id="SM00474">
    <property type="entry name" value="35EXOc"/>
    <property type="match status" value="1"/>
</dbReference>
<reference evidence="21 22" key="1">
    <citation type="journal article" date="2018" name="Proc. R. Soc. B">
        <title>A non-coding region near Follistatin controls head colour polymorphism in the Gouldian finch.</title>
        <authorList>
            <person name="Toomey M.B."/>
            <person name="Marques C.I."/>
            <person name="Andrade P."/>
            <person name="Araujo P.M."/>
            <person name="Sabatino S."/>
            <person name="Gazda M.A."/>
            <person name="Afonso S."/>
            <person name="Lopes R.J."/>
            <person name="Corbo J.C."/>
            <person name="Carneiro M."/>
        </authorList>
    </citation>
    <scope>NUCLEOTIDE SEQUENCE [LARGE SCALE GENOMIC DNA]</scope>
    <source>
        <strain evidence="21">Red01</strain>
        <tissue evidence="21">Muscle</tissue>
    </source>
</reference>
<dbReference type="SUPFAM" id="SSF46785">
    <property type="entry name" value="Winged helix' DNA-binding domain"/>
    <property type="match status" value="2"/>
</dbReference>
<dbReference type="InterPro" id="IPR003166">
    <property type="entry name" value="TFIIE_bsu_DNA-bd"/>
</dbReference>
<name>A0A3L8S4P8_CHLGU</name>
<dbReference type="InterPro" id="IPR029491">
    <property type="entry name" value="Helicase_HTH"/>
</dbReference>
<proteinExistence type="inferred from homology"/>
<feature type="domain" description="TFIIE beta" evidence="20">
    <location>
        <begin position="1374"/>
        <end position="1454"/>
    </location>
</feature>
<dbReference type="Gene3D" id="3.30.420.10">
    <property type="entry name" value="Ribonuclease H-like superfamily/Ribonuclease H"/>
    <property type="match status" value="1"/>
</dbReference>
<evidence type="ECO:0000256" key="11">
    <source>
        <dbReference type="ARBA" id="ARBA00023235"/>
    </source>
</evidence>
<dbReference type="EC" id="5.6.2.4" evidence="15"/>
<dbReference type="GO" id="GO:0006367">
    <property type="term" value="P:transcription initiation at RNA polymerase II promoter"/>
    <property type="evidence" value="ECO:0007669"/>
    <property type="project" value="InterPro"/>
</dbReference>
<dbReference type="Pfam" id="PF18121">
    <property type="entry name" value="TFA2_Winged_2"/>
    <property type="match status" value="1"/>
</dbReference>
<dbReference type="GO" id="GO:0005654">
    <property type="term" value="C:nucleoplasm"/>
    <property type="evidence" value="ECO:0007669"/>
    <property type="project" value="TreeGrafter"/>
</dbReference>
<feature type="compositionally biased region" description="Basic residues" evidence="16">
    <location>
        <begin position="1565"/>
        <end position="1579"/>
    </location>
</feature>
<dbReference type="Pfam" id="PF09382">
    <property type="entry name" value="RQC"/>
    <property type="match status" value="1"/>
</dbReference>
<dbReference type="SMART" id="SM00341">
    <property type="entry name" value="HRDC"/>
    <property type="match status" value="1"/>
</dbReference>
<evidence type="ECO:0000259" key="17">
    <source>
        <dbReference type="PROSITE" id="PS50967"/>
    </source>
</evidence>
<dbReference type="InterPro" id="IPR010997">
    <property type="entry name" value="HRDC-like_sf"/>
</dbReference>
<dbReference type="InterPro" id="IPR036390">
    <property type="entry name" value="WH_DNA-bd_sf"/>
</dbReference>
<dbReference type="PROSITE" id="PS50967">
    <property type="entry name" value="HRDC"/>
    <property type="match status" value="1"/>
</dbReference>
<keyword evidence="22" id="KW-1185">Reference proteome</keyword>
<dbReference type="PANTHER" id="PTHR13710">
    <property type="entry name" value="DNA HELICASE RECQ FAMILY MEMBER"/>
    <property type="match status" value="1"/>
</dbReference>
<dbReference type="InterPro" id="IPR032284">
    <property type="entry name" value="RecQ_Zn-bd"/>
</dbReference>
<keyword evidence="7" id="KW-0067">ATP-binding</keyword>
<dbReference type="FunFam" id="3.30.420.10:FF:000053">
    <property type="entry name" value="Werner syndrome ATP-dependent helicase homolog"/>
    <property type="match status" value="1"/>
</dbReference>
<dbReference type="GO" id="GO:0005694">
    <property type="term" value="C:chromosome"/>
    <property type="evidence" value="ECO:0007669"/>
    <property type="project" value="TreeGrafter"/>
</dbReference>
<evidence type="ECO:0000313" key="21">
    <source>
        <dbReference type="EMBL" id="RLV96762.1"/>
    </source>
</evidence>
<keyword evidence="4" id="KW-0547">Nucleotide-binding</keyword>
<dbReference type="PROSITE" id="PS51351">
    <property type="entry name" value="TFIIE_BETA_C"/>
    <property type="match status" value="1"/>
</dbReference>
<dbReference type="GO" id="GO:0000723">
    <property type="term" value="P:telomere maintenance"/>
    <property type="evidence" value="ECO:0007669"/>
    <property type="project" value="TreeGrafter"/>
</dbReference>
<feature type="region of interest" description="Disordered" evidence="16">
    <location>
        <begin position="446"/>
        <end position="480"/>
    </location>
</feature>
<dbReference type="STRING" id="44316.ENSEGOP00005014694"/>
<evidence type="ECO:0000259" key="19">
    <source>
        <dbReference type="PROSITE" id="PS51194"/>
    </source>
</evidence>
<dbReference type="GO" id="GO:0005524">
    <property type="term" value="F:ATP binding"/>
    <property type="evidence" value="ECO:0007669"/>
    <property type="project" value="UniProtKB-KW"/>
</dbReference>
<keyword evidence="9" id="KW-0238">DNA-binding</keyword>
<dbReference type="FunFam" id="1.10.10.10:FF:000177">
    <property type="entry name" value="Transcription initiation factor IIE subunit beta"/>
    <property type="match status" value="1"/>
</dbReference>
<dbReference type="SMART" id="SM00956">
    <property type="entry name" value="RQC"/>
    <property type="match status" value="1"/>
</dbReference>
<keyword evidence="5" id="KW-0378">Hydrolase</keyword>
<dbReference type="Gene3D" id="1.10.10.10">
    <property type="entry name" value="Winged helix-like DNA-binding domain superfamily/Winged helix DNA-binding domain"/>
    <property type="match status" value="2"/>
</dbReference>
<dbReference type="InterPro" id="IPR018982">
    <property type="entry name" value="RQC_domain"/>
</dbReference>
<dbReference type="InterPro" id="IPR014001">
    <property type="entry name" value="Helicase_ATP-bd"/>
</dbReference>
<dbReference type="GO" id="GO:0000724">
    <property type="term" value="P:double-strand break repair via homologous recombination"/>
    <property type="evidence" value="ECO:0007669"/>
    <property type="project" value="TreeGrafter"/>
</dbReference>
<dbReference type="SMART" id="SM00490">
    <property type="entry name" value="HELICc"/>
    <property type="match status" value="1"/>
</dbReference>
<dbReference type="Pfam" id="PF02186">
    <property type="entry name" value="TFIIE_beta"/>
    <property type="match status" value="1"/>
</dbReference>
<evidence type="ECO:0000256" key="16">
    <source>
        <dbReference type="SAM" id="MobiDB-lite"/>
    </source>
</evidence>
<dbReference type="GO" id="GO:0006260">
    <property type="term" value="P:DNA replication"/>
    <property type="evidence" value="ECO:0007669"/>
    <property type="project" value="InterPro"/>
</dbReference>
<evidence type="ECO:0000256" key="5">
    <source>
        <dbReference type="ARBA" id="ARBA00022801"/>
    </source>
</evidence>
<dbReference type="EMBL" id="QUSF01000069">
    <property type="protein sequence ID" value="RLV96762.1"/>
    <property type="molecule type" value="Genomic_DNA"/>
</dbReference>
<dbReference type="Pfam" id="PF01612">
    <property type="entry name" value="DNA_pol_A_exo1"/>
    <property type="match status" value="1"/>
</dbReference>
<dbReference type="GO" id="GO:0003677">
    <property type="term" value="F:DNA binding"/>
    <property type="evidence" value="ECO:0007669"/>
    <property type="project" value="UniProtKB-KW"/>
</dbReference>